<dbReference type="PANTHER" id="PTHR22946:SF0">
    <property type="entry name" value="DIENELACTONE HYDROLASE DOMAIN-CONTAINING PROTEIN"/>
    <property type="match status" value="1"/>
</dbReference>
<dbReference type="GeneID" id="14308622"/>
<dbReference type="RefSeq" id="WP_015286784.1">
    <property type="nucleotide sequence ID" value="NC_019943.1"/>
</dbReference>
<evidence type="ECO:0000313" key="1">
    <source>
        <dbReference type="EMBL" id="AGB03822.1"/>
    </source>
</evidence>
<reference evidence="2" key="1">
    <citation type="submission" date="2011-12" db="EMBL/GenBank/DDBJ databases">
        <title>Complete sequence of Methanoregula formicicum SMSP.</title>
        <authorList>
            <person name="Lucas S."/>
            <person name="Han J."/>
            <person name="Lapidus A."/>
            <person name="Cheng J.-F."/>
            <person name="Goodwin L."/>
            <person name="Pitluck S."/>
            <person name="Peters L."/>
            <person name="Ovchinnikova G."/>
            <person name="Teshima H."/>
            <person name="Detter J.C."/>
            <person name="Han C."/>
            <person name="Tapia R."/>
            <person name="Land M."/>
            <person name="Hauser L."/>
            <person name="Kyrpides N."/>
            <person name="Ivanova N."/>
            <person name="Pagani I."/>
            <person name="Imachi H."/>
            <person name="Tamaki H."/>
            <person name="Sekiguchi Y."/>
            <person name="Kamagata Y."/>
            <person name="Cadillo-Quiroz H."/>
            <person name="Zinder S."/>
            <person name="Liu W.-T."/>
            <person name="Woyke T."/>
        </authorList>
    </citation>
    <scope>NUCLEOTIDE SEQUENCE [LARGE SCALE GENOMIC DNA]</scope>
    <source>
        <strain evidence="2">DSM 22288 / NBRC 105244 / SMSP</strain>
    </source>
</reference>
<name>L0HGF7_METFS</name>
<accession>L0HGF7</accession>
<dbReference type="InterPro" id="IPR050261">
    <property type="entry name" value="FrsA_esterase"/>
</dbReference>
<dbReference type="SUPFAM" id="SSF53474">
    <property type="entry name" value="alpha/beta-Hydrolases"/>
    <property type="match status" value="1"/>
</dbReference>
<dbReference type="PROSITE" id="PS51257">
    <property type="entry name" value="PROKAR_LIPOPROTEIN"/>
    <property type="match status" value="1"/>
</dbReference>
<dbReference type="KEGG" id="mfo:Metfor_2839"/>
<dbReference type="STRING" id="593750.Metfor_2839"/>
<dbReference type="PANTHER" id="PTHR22946">
    <property type="entry name" value="DIENELACTONE HYDROLASE DOMAIN-CONTAINING PROTEIN-RELATED"/>
    <property type="match status" value="1"/>
</dbReference>
<protein>
    <recommendedName>
        <fullName evidence="3">Alpha/beta hydrolase</fullName>
    </recommendedName>
</protein>
<sequence precursor="true">MRIVPALVLAAILVASAAFAGCSGTGTKPSYSVDSNGVLSVSCAPVTTSEQVLLSNETYTKSRIVMHTQSGDVVAYLSAPKRPKAAIVYVPGAGETLAAHDGRMLQYAEAGYAFLFVDTRGRGGETEGVPFGQALIQQDFTKFKSGEWPQYYLIICDLVNAQKLLSDRFSVPVYAVGSSNGGRYAAIAAGVDSGYAGYVGISTSDWGILDAFTSQGYTGDPVRFAASLEPSTYLTKIPPRPVWIFHNATDPIIPFESGEAFYDKAGEPKTLTEFQGDHGINPDVDSRLLVQWAQIYATSR</sequence>
<dbReference type="AlphaFoldDB" id="L0HGF7"/>
<dbReference type="eggNOG" id="arCOG01654">
    <property type="taxonomic scope" value="Archaea"/>
</dbReference>
<dbReference type="OrthoDB" id="117239at2157"/>
<dbReference type="EMBL" id="CP003167">
    <property type="protein sequence ID" value="AGB03822.1"/>
    <property type="molecule type" value="Genomic_DNA"/>
</dbReference>
<gene>
    <name evidence="1" type="ordered locus">Metfor_2839</name>
</gene>
<dbReference type="InParanoid" id="L0HGF7"/>
<evidence type="ECO:0008006" key="3">
    <source>
        <dbReference type="Google" id="ProtNLM"/>
    </source>
</evidence>
<dbReference type="Gene3D" id="3.40.50.1820">
    <property type="entry name" value="alpha/beta hydrolase"/>
    <property type="match status" value="1"/>
</dbReference>
<organism evidence="1 2">
    <name type="scientific">Methanoregula formicica (strain DSM 22288 / NBRC 105244 / SMSP)</name>
    <dbReference type="NCBI Taxonomy" id="593750"/>
    <lineage>
        <taxon>Archaea</taxon>
        <taxon>Methanobacteriati</taxon>
        <taxon>Methanobacteriota</taxon>
        <taxon>Stenosarchaea group</taxon>
        <taxon>Methanomicrobia</taxon>
        <taxon>Methanomicrobiales</taxon>
        <taxon>Methanoregulaceae</taxon>
        <taxon>Methanoregula</taxon>
    </lineage>
</organism>
<dbReference type="Proteomes" id="UP000010824">
    <property type="component" value="Chromosome"/>
</dbReference>
<reference evidence="1 2" key="2">
    <citation type="journal article" date="2014" name="Genome Announc.">
        <title>Complete Genome Sequence of Methanoregula formicica SMSPT, a Mesophilic Hydrogenotrophic Methanogen Isolated from a Methanogenic Upflow Anaerobic Sludge Blanket Reactor.</title>
        <authorList>
            <person name="Yamamoto K."/>
            <person name="Tamaki H."/>
            <person name="Cadillo-Quiroz H."/>
            <person name="Imachi H."/>
            <person name="Kyrpides N."/>
            <person name="Woyke T."/>
            <person name="Goodwin L."/>
            <person name="Zinder S.H."/>
            <person name="Kamagata Y."/>
            <person name="Liu W.T."/>
        </authorList>
    </citation>
    <scope>NUCLEOTIDE SEQUENCE [LARGE SCALE GENOMIC DNA]</scope>
    <source>
        <strain evidence="2">DSM 22288 / NBRC 105244 / SMSP</strain>
    </source>
</reference>
<proteinExistence type="predicted"/>
<evidence type="ECO:0000313" key="2">
    <source>
        <dbReference type="Proteomes" id="UP000010824"/>
    </source>
</evidence>
<dbReference type="InterPro" id="IPR029058">
    <property type="entry name" value="AB_hydrolase_fold"/>
</dbReference>
<dbReference type="HOGENOM" id="CLU_926257_0_0_2"/>
<keyword evidence="2" id="KW-1185">Reference proteome</keyword>